<feature type="transmembrane region" description="Helical" evidence="5">
    <location>
        <begin position="235"/>
        <end position="256"/>
    </location>
</feature>
<proteinExistence type="predicted"/>
<dbReference type="Proteomes" id="UP000694843">
    <property type="component" value="Unplaced"/>
</dbReference>
<keyword evidence="5" id="KW-1133">Transmembrane helix</keyword>
<keyword evidence="5" id="KW-0472">Membrane</keyword>
<dbReference type="InterPro" id="IPR052005">
    <property type="entry name" value="CDF_SLC30A"/>
</dbReference>
<accession>A0A8B7NEU0</accession>
<evidence type="ECO:0000256" key="3">
    <source>
        <dbReference type="ARBA" id="ARBA00022833"/>
    </source>
</evidence>
<keyword evidence="6" id="KW-1185">Reference proteome</keyword>
<keyword evidence="4" id="KW-0406">Ion transport</keyword>
<feature type="transmembrane region" description="Helical" evidence="5">
    <location>
        <begin position="124"/>
        <end position="141"/>
    </location>
</feature>
<organism evidence="6 7">
    <name type="scientific">Hyalella azteca</name>
    <name type="common">Amphipod</name>
    <dbReference type="NCBI Taxonomy" id="294128"/>
    <lineage>
        <taxon>Eukaryota</taxon>
        <taxon>Metazoa</taxon>
        <taxon>Ecdysozoa</taxon>
        <taxon>Arthropoda</taxon>
        <taxon>Crustacea</taxon>
        <taxon>Multicrustacea</taxon>
        <taxon>Malacostraca</taxon>
        <taxon>Eumalacostraca</taxon>
        <taxon>Peracarida</taxon>
        <taxon>Amphipoda</taxon>
        <taxon>Senticaudata</taxon>
        <taxon>Talitrida</taxon>
        <taxon>Talitroidea</taxon>
        <taxon>Hyalellidae</taxon>
        <taxon>Hyalella</taxon>
    </lineage>
</organism>
<dbReference type="AlphaFoldDB" id="A0A8B7NEU0"/>
<evidence type="ECO:0000256" key="1">
    <source>
        <dbReference type="ARBA" id="ARBA00004127"/>
    </source>
</evidence>
<protein>
    <submittedName>
        <fullName evidence="7">Zinc transporter 6-A</fullName>
    </submittedName>
</protein>
<dbReference type="GO" id="GO:0006829">
    <property type="term" value="P:zinc ion transport"/>
    <property type="evidence" value="ECO:0007669"/>
    <property type="project" value="TreeGrafter"/>
</dbReference>
<sequence length="668" mass="74192">MTSFWNDLVQLLLKNWFHSILLLVSFFLSAYQSFISEHSTCLALLSFNNLCLFNLLRIVSHLIGLWSDSFTPSSNYSYGLIRVRVMVVFSSLVLMALVTCCTLRVILVFLLIKSGDVLRSCSSAGNALLLGLEVLVLTAVISGTMPVSPIDCVIRAASTAASHPFLTSFSIMSKKHLPKAWRPRSILGSHAYKFLKDQLCPVLLLVFTSWLMLVSHSVTLSFIASLFGEISTSTFVLLLDSVTAMCILGLAASYLWQPFLLTTRVLMQAVSVPSNSVLQRALHRASTIDGVLELRHTNAWSLTPHCFRPHGGSSHTEALVCSVLVRLQRDADPATVVRQLKECLQHCVAHLTIQVYKDDWEQSAGAAVRVPQRPSLIQNLYKTEASKFNSNVPKILPNKHTAAMLSVSPAINLILEDIPRNTSNVSQNQSIIEAQQKVTSSFYSEKIPTMSQQSIVPPLPHNVSPNFISNMDKTKTYLAEGDVSNCIPIPDSSSNSHLNAASISHIPSSVSSGLGMKRTFPSHHYVNVNLPTYEVGTRLSYSRRTGLQDGLSLPPHTDVKDRHLSDEKADHIQKYQQIITRCESKNSENMNSIDQESSHYVDSRNENSNVLKSFHNAVFHPSPSSVLMNQNLVQRDGIKSETLTKWPYSTHYDLDEHAYVNIDFIGKS</sequence>
<feature type="transmembrane region" description="Helical" evidence="5">
    <location>
        <begin position="16"/>
        <end position="35"/>
    </location>
</feature>
<dbReference type="OrthoDB" id="6353494at2759"/>
<reference evidence="7" key="1">
    <citation type="submission" date="2025-08" db="UniProtKB">
        <authorList>
            <consortium name="RefSeq"/>
        </authorList>
    </citation>
    <scope>IDENTIFICATION</scope>
    <source>
        <tissue evidence="7">Whole organism</tissue>
    </source>
</reference>
<feature type="transmembrane region" description="Helical" evidence="5">
    <location>
        <begin position="86"/>
        <end position="112"/>
    </location>
</feature>
<gene>
    <name evidence="7" type="primary">LOC108669327</name>
</gene>
<evidence type="ECO:0000313" key="6">
    <source>
        <dbReference type="Proteomes" id="UP000694843"/>
    </source>
</evidence>
<comment type="subcellular location">
    <subcellularLocation>
        <location evidence="1">Endomembrane system</location>
        <topology evidence="1">Multi-pass membrane protein</topology>
    </subcellularLocation>
</comment>
<dbReference type="PANTHER" id="PTHR46531:SF1">
    <property type="entry name" value="ZINC TRANSPORTER 6"/>
    <property type="match status" value="1"/>
</dbReference>
<evidence type="ECO:0000256" key="2">
    <source>
        <dbReference type="ARBA" id="ARBA00022448"/>
    </source>
</evidence>
<feature type="transmembrane region" description="Helical" evidence="5">
    <location>
        <begin position="42"/>
        <end position="66"/>
    </location>
</feature>
<dbReference type="RefSeq" id="XP_018012120.1">
    <property type="nucleotide sequence ID" value="XM_018156631.2"/>
</dbReference>
<evidence type="ECO:0000256" key="4">
    <source>
        <dbReference type="ARBA" id="ARBA00023065"/>
    </source>
</evidence>
<evidence type="ECO:0000256" key="5">
    <source>
        <dbReference type="SAM" id="Phobius"/>
    </source>
</evidence>
<name>A0A8B7NEU0_HYAAZ</name>
<dbReference type="PANTHER" id="PTHR46531">
    <property type="entry name" value="ZINC TRANSPORTER 6"/>
    <property type="match status" value="1"/>
</dbReference>
<feature type="transmembrane region" description="Helical" evidence="5">
    <location>
        <begin position="202"/>
        <end position="223"/>
    </location>
</feature>
<dbReference type="KEGG" id="hazt:108669327"/>
<dbReference type="GO" id="GO:0005794">
    <property type="term" value="C:Golgi apparatus"/>
    <property type="evidence" value="ECO:0007669"/>
    <property type="project" value="TreeGrafter"/>
</dbReference>
<keyword evidence="2" id="KW-0813">Transport</keyword>
<dbReference type="GeneID" id="108669327"/>
<keyword evidence="5" id="KW-0812">Transmembrane</keyword>
<keyword evidence="3" id="KW-0862">Zinc</keyword>
<evidence type="ECO:0000313" key="7">
    <source>
        <dbReference type="RefSeq" id="XP_018012120.1"/>
    </source>
</evidence>